<dbReference type="Gene3D" id="1.10.10.10">
    <property type="entry name" value="Winged helix-like DNA-binding domain superfamily/Winged helix DNA-binding domain"/>
    <property type="match status" value="1"/>
</dbReference>
<dbReference type="SUPFAM" id="SSF46689">
    <property type="entry name" value="Homeodomain-like"/>
    <property type="match status" value="1"/>
</dbReference>
<dbReference type="RefSeq" id="WP_055659149.1">
    <property type="nucleotide sequence ID" value="NZ_CABIXC010000017.1"/>
</dbReference>
<name>A0A174K6Q0_9FIRM</name>
<dbReference type="InterPro" id="IPR036388">
    <property type="entry name" value="WH-like_DNA-bd_sf"/>
</dbReference>
<feature type="domain" description="HTH rpiR-type" evidence="4">
    <location>
        <begin position="4"/>
        <end position="80"/>
    </location>
</feature>
<dbReference type="InterPro" id="IPR035472">
    <property type="entry name" value="RpiR-like_SIS"/>
</dbReference>
<dbReference type="AlphaFoldDB" id="A0A174K6Q0"/>
<evidence type="ECO:0000256" key="1">
    <source>
        <dbReference type="ARBA" id="ARBA00023015"/>
    </source>
</evidence>
<keyword evidence="1" id="KW-0805">Transcription regulation</keyword>
<dbReference type="Pfam" id="PF01380">
    <property type="entry name" value="SIS"/>
    <property type="match status" value="1"/>
</dbReference>
<dbReference type="Proteomes" id="UP000095651">
    <property type="component" value="Unassembled WGS sequence"/>
</dbReference>
<dbReference type="InterPro" id="IPR001347">
    <property type="entry name" value="SIS_dom"/>
</dbReference>
<evidence type="ECO:0000313" key="7">
    <source>
        <dbReference type="EMBL" id="RGM01693.1"/>
    </source>
</evidence>
<reference evidence="6 8" key="1">
    <citation type="submission" date="2015-09" db="EMBL/GenBank/DDBJ databases">
        <authorList>
            <consortium name="Pathogen Informatics"/>
        </authorList>
    </citation>
    <scope>NUCLEOTIDE SEQUENCE [LARGE SCALE GENOMIC DNA]</scope>
    <source>
        <strain evidence="6 8">2789STDY5608850</strain>
    </source>
</reference>
<dbReference type="EMBL" id="CYZE01000017">
    <property type="protein sequence ID" value="CUP07833.1"/>
    <property type="molecule type" value="Genomic_DNA"/>
</dbReference>
<evidence type="ECO:0000259" key="5">
    <source>
        <dbReference type="PROSITE" id="PS51464"/>
    </source>
</evidence>
<evidence type="ECO:0000256" key="2">
    <source>
        <dbReference type="ARBA" id="ARBA00023125"/>
    </source>
</evidence>
<dbReference type="Proteomes" id="UP000261257">
    <property type="component" value="Unassembled WGS sequence"/>
</dbReference>
<proteinExistence type="predicted"/>
<dbReference type="InterPro" id="IPR000281">
    <property type="entry name" value="HTH_RpiR"/>
</dbReference>
<dbReference type="CDD" id="cd05013">
    <property type="entry name" value="SIS_RpiR"/>
    <property type="match status" value="1"/>
</dbReference>
<dbReference type="GO" id="GO:1901135">
    <property type="term" value="P:carbohydrate derivative metabolic process"/>
    <property type="evidence" value="ECO:0007669"/>
    <property type="project" value="InterPro"/>
</dbReference>
<dbReference type="PANTHER" id="PTHR30514">
    <property type="entry name" value="GLUCOKINASE"/>
    <property type="match status" value="1"/>
</dbReference>
<evidence type="ECO:0000313" key="6">
    <source>
        <dbReference type="EMBL" id="CUP07833.1"/>
    </source>
</evidence>
<evidence type="ECO:0000313" key="9">
    <source>
        <dbReference type="Proteomes" id="UP000261257"/>
    </source>
</evidence>
<sequence length="285" mass="31718">MAAKGLLLRLKDYQVKASAAEKNAVTIILNHPDMVIGKSIHEFADLAYASPATIIRLCRKLGCAGYRDFQHALVYENALFKDSREISVQEIIPTPSTEDIIQKVTRKNIESLETSRKLVEPEIIDTCVKMIEESRIIQLFGLGSSLLVARDLYLKLIRVEKLCNICDDWHAQLLAARTMKRGDLGIVISYSGLTEEMITCAKAAKANGARVIVLTRAADSKLAAEADCVLAVAATELILRSGAMSSRISQLNMVDILYVAYVNKHYESCMRSFPKTHIQKPLEEY</sequence>
<dbReference type="InterPro" id="IPR047640">
    <property type="entry name" value="RpiR-like"/>
</dbReference>
<dbReference type="InterPro" id="IPR046348">
    <property type="entry name" value="SIS_dom_sf"/>
</dbReference>
<reference evidence="7 9" key="2">
    <citation type="submission" date="2018-08" db="EMBL/GenBank/DDBJ databases">
        <title>A genome reference for cultivated species of the human gut microbiota.</title>
        <authorList>
            <person name="Zou Y."/>
            <person name="Xue W."/>
            <person name="Luo G."/>
        </authorList>
    </citation>
    <scope>NUCLEOTIDE SEQUENCE [LARGE SCALE GENOMIC DNA]</scope>
    <source>
        <strain evidence="7 9">TF05-11AC</strain>
    </source>
</reference>
<dbReference type="GO" id="GO:0003700">
    <property type="term" value="F:DNA-binding transcription factor activity"/>
    <property type="evidence" value="ECO:0007669"/>
    <property type="project" value="InterPro"/>
</dbReference>
<organism evidence="6 8">
    <name type="scientific">Hungatella hathewayi</name>
    <dbReference type="NCBI Taxonomy" id="154046"/>
    <lineage>
        <taxon>Bacteria</taxon>
        <taxon>Bacillati</taxon>
        <taxon>Bacillota</taxon>
        <taxon>Clostridia</taxon>
        <taxon>Lachnospirales</taxon>
        <taxon>Lachnospiraceae</taxon>
        <taxon>Hungatella</taxon>
    </lineage>
</organism>
<dbReference type="GO" id="GO:0003677">
    <property type="term" value="F:DNA binding"/>
    <property type="evidence" value="ECO:0007669"/>
    <property type="project" value="UniProtKB-KW"/>
</dbReference>
<keyword evidence="3" id="KW-0804">Transcription</keyword>
<dbReference type="SUPFAM" id="SSF53697">
    <property type="entry name" value="SIS domain"/>
    <property type="match status" value="1"/>
</dbReference>
<accession>A0A174K6Q0</accession>
<dbReference type="Pfam" id="PF01418">
    <property type="entry name" value="HTH_6"/>
    <property type="match status" value="1"/>
</dbReference>
<evidence type="ECO:0000256" key="3">
    <source>
        <dbReference type="ARBA" id="ARBA00023163"/>
    </source>
</evidence>
<dbReference type="PROSITE" id="PS51464">
    <property type="entry name" value="SIS"/>
    <property type="match status" value="1"/>
</dbReference>
<feature type="domain" description="SIS" evidence="5">
    <location>
        <begin position="127"/>
        <end position="267"/>
    </location>
</feature>
<dbReference type="PROSITE" id="PS51071">
    <property type="entry name" value="HTH_RPIR"/>
    <property type="match status" value="1"/>
</dbReference>
<gene>
    <name evidence="6" type="primary">ybbH_4</name>
    <name evidence="7" type="ORF">DXC39_18650</name>
    <name evidence="6" type="ORF">ERS852407_04905</name>
</gene>
<evidence type="ECO:0000259" key="4">
    <source>
        <dbReference type="PROSITE" id="PS51071"/>
    </source>
</evidence>
<protein>
    <submittedName>
        <fullName evidence="6 7">RpiR family transcriptional regulator</fullName>
    </submittedName>
</protein>
<dbReference type="Gene3D" id="3.40.50.10490">
    <property type="entry name" value="Glucose-6-phosphate isomerase like protein, domain 1"/>
    <property type="match status" value="1"/>
</dbReference>
<dbReference type="EMBL" id="QSSQ01000021">
    <property type="protein sequence ID" value="RGM01693.1"/>
    <property type="molecule type" value="Genomic_DNA"/>
</dbReference>
<dbReference type="GO" id="GO:0097367">
    <property type="term" value="F:carbohydrate derivative binding"/>
    <property type="evidence" value="ECO:0007669"/>
    <property type="project" value="InterPro"/>
</dbReference>
<keyword evidence="2" id="KW-0238">DNA-binding</keyword>
<dbReference type="PANTHER" id="PTHR30514:SF1">
    <property type="entry name" value="HTH-TYPE TRANSCRIPTIONAL REGULATOR HEXR-RELATED"/>
    <property type="match status" value="1"/>
</dbReference>
<dbReference type="InterPro" id="IPR009057">
    <property type="entry name" value="Homeodomain-like_sf"/>
</dbReference>
<evidence type="ECO:0000313" key="8">
    <source>
        <dbReference type="Proteomes" id="UP000095651"/>
    </source>
</evidence>